<evidence type="ECO:0000256" key="5">
    <source>
        <dbReference type="ARBA" id="ARBA00022692"/>
    </source>
</evidence>
<evidence type="ECO:0000256" key="3">
    <source>
        <dbReference type="ARBA" id="ARBA00022475"/>
    </source>
</evidence>
<keyword evidence="12" id="KW-1185">Reference proteome</keyword>
<feature type="transmembrane region" description="Helical" evidence="10">
    <location>
        <begin position="265"/>
        <end position="288"/>
    </location>
</feature>
<reference evidence="11" key="1">
    <citation type="journal article" date="2014" name="Int. J. Syst. Evol. Microbiol.">
        <title>Complete genome sequence of Corynebacterium casei LMG S-19264T (=DSM 44701T), isolated from a smear-ripened cheese.</title>
        <authorList>
            <consortium name="US DOE Joint Genome Institute (JGI-PGF)"/>
            <person name="Walter F."/>
            <person name="Albersmeier A."/>
            <person name="Kalinowski J."/>
            <person name="Ruckert C."/>
        </authorList>
    </citation>
    <scope>NUCLEOTIDE SEQUENCE</scope>
    <source>
        <strain evidence="11">CGMCC 1.15388</strain>
    </source>
</reference>
<evidence type="ECO:0000256" key="10">
    <source>
        <dbReference type="SAM" id="Phobius"/>
    </source>
</evidence>
<feature type="transmembrane region" description="Helical" evidence="10">
    <location>
        <begin position="216"/>
        <end position="236"/>
    </location>
</feature>
<evidence type="ECO:0000256" key="8">
    <source>
        <dbReference type="ARBA" id="ARBA00035655"/>
    </source>
</evidence>
<evidence type="ECO:0000313" key="12">
    <source>
        <dbReference type="Proteomes" id="UP000633136"/>
    </source>
</evidence>
<keyword evidence="3" id="KW-1003">Cell membrane</keyword>
<keyword evidence="7 10" id="KW-0472">Membrane</keyword>
<keyword evidence="2" id="KW-0813">Transport</keyword>
<dbReference type="AlphaFoldDB" id="A0A917ENF2"/>
<dbReference type="EMBL" id="BMIS01000003">
    <property type="protein sequence ID" value="GGE64119.1"/>
    <property type="molecule type" value="Genomic_DNA"/>
</dbReference>
<protein>
    <submittedName>
        <fullName evidence="11">Membrane protein</fullName>
    </submittedName>
</protein>
<dbReference type="PANTHER" id="PTHR30574">
    <property type="entry name" value="INNER MEMBRANE PROTEIN YEDE"/>
    <property type="match status" value="1"/>
</dbReference>
<feature type="transmembrane region" description="Helical" evidence="10">
    <location>
        <begin position="134"/>
        <end position="154"/>
    </location>
</feature>
<dbReference type="Proteomes" id="UP000633136">
    <property type="component" value="Unassembled WGS sequence"/>
</dbReference>
<comment type="subcellular location">
    <subcellularLocation>
        <location evidence="1">Cell inner membrane</location>
        <topology evidence="1">Multi-pass membrane protein</topology>
    </subcellularLocation>
</comment>
<feature type="transmembrane region" description="Helical" evidence="10">
    <location>
        <begin position="64"/>
        <end position="87"/>
    </location>
</feature>
<evidence type="ECO:0000256" key="4">
    <source>
        <dbReference type="ARBA" id="ARBA00022519"/>
    </source>
</evidence>
<feature type="transmembrane region" description="Helical" evidence="10">
    <location>
        <begin position="36"/>
        <end position="52"/>
    </location>
</feature>
<keyword evidence="6 10" id="KW-1133">Transmembrane helix</keyword>
<evidence type="ECO:0000256" key="6">
    <source>
        <dbReference type="ARBA" id="ARBA00022989"/>
    </source>
</evidence>
<comment type="caution">
    <text evidence="11">The sequence shown here is derived from an EMBL/GenBank/DDBJ whole genome shotgun (WGS) entry which is preliminary data.</text>
</comment>
<feature type="region of interest" description="Disordered" evidence="9">
    <location>
        <begin position="1"/>
        <end position="28"/>
    </location>
</feature>
<evidence type="ECO:0000256" key="1">
    <source>
        <dbReference type="ARBA" id="ARBA00004429"/>
    </source>
</evidence>
<organism evidence="11 12">
    <name type="scientific">Nesterenkonia cremea</name>
    <dbReference type="NCBI Taxonomy" id="1882340"/>
    <lineage>
        <taxon>Bacteria</taxon>
        <taxon>Bacillati</taxon>
        <taxon>Actinomycetota</taxon>
        <taxon>Actinomycetes</taxon>
        <taxon>Micrococcales</taxon>
        <taxon>Micrococcaceae</taxon>
        <taxon>Nesterenkonia</taxon>
    </lineage>
</organism>
<proteinExistence type="inferred from homology"/>
<feature type="transmembrane region" description="Helical" evidence="10">
    <location>
        <begin position="392"/>
        <end position="414"/>
    </location>
</feature>
<dbReference type="GO" id="GO:0005886">
    <property type="term" value="C:plasma membrane"/>
    <property type="evidence" value="ECO:0007669"/>
    <property type="project" value="UniProtKB-SubCell"/>
</dbReference>
<sequence length="432" mass="45098">MATNPTTIDSSMFTPAPTCVAPPTPDPADPPQRGKIGIFLLLAAGLLTWIFFSNTLQADANQGLYFGVLFVLGLGLGIALFHSRFGFTSAWRQLVAVGNGQGLRNHALLLGTTATIFMLLFTTGWGGFGNEPTPYAGTIGVGLFLGAFIFAIGMQLGGGCASGTLFAVGSGNSTVIPTLIGFIAGSVIYTSPFFFPLVSDLPGMEPVLLSDHVGHVGGWSITILVLLVIVAISRAVQARRNPPPTGAPPSATGWVRAIRGSWSMWVGALVLAVLGGAVMWVSGGIWGVTNAFALWGVKFLQLFGFQPETWEFWQQENWAVMFEGSILSHQNSLTNIGIMVGAAIAAAAGGAWAFARKVDWKNFGIAFFGGILMGIGARLAEGCNIGAYLGGIGSGSVSGWLWAAAALVGTWAGLKVRSWLGLANPKPTDSVC</sequence>
<evidence type="ECO:0000256" key="2">
    <source>
        <dbReference type="ARBA" id="ARBA00022448"/>
    </source>
</evidence>
<evidence type="ECO:0000313" key="11">
    <source>
        <dbReference type="EMBL" id="GGE64119.1"/>
    </source>
</evidence>
<keyword evidence="5 10" id="KW-0812">Transmembrane</keyword>
<gene>
    <name evidence="11" type="ORF">GCM10011401_09040</name>
</gene>
<dbReference type="InterPro" id="IPR007272">
    <property type="entry name" value="Sulf_transp_TsuA/YedE"/>
</dbReference>
<feature type="transmembrane region" description="Helical" evidence="10">
    <location>
        <begin position="336"/>
        <end position="355"/>
    </location>
</feature>
<dbReference type="PANTHER" id="PTHR30574:SF1">
    <property type="entry name" value="SULPHUR TRANSPORT DOMAIN-CONTAINING PROTEIN"/>
    <property type="match status" value="1"/>
</dbReference>
<evidence type="ECO:0000256" key="9">
    <source>
        <dbReference type="SAM" id="MobiDB-lite"/>
    </source>
</evidence>
<evidence type="ECO:0000256" key="7">
    <source>
        <dbReference type="ARBA" id="ARBA00023136"/>
    </source>
</evidence>
<reference evidence="11" key="2">
    <citation type="submission" date="2020-09" db="EMBL/GenBank/DDBJ databases">
        <authorList>
            <person name="Sun Q."/>
            <person name="Zhou Y."/>
        </authorList>
    </citation>
    <scope>NUCLEOTIDE SEQUENCE</scope>
    <source>
        <strain evidence="11">CGMCC 1.15388</strain>
    </source>
</reference>
<accession>A0A917ENF2</accession>
<keyword evidence="4" id="KW-0997">Cell inner membrane</keyword>
<name>A0A917ENF2_9MICC</name>
<feature type="transmembrane region" description="Helical" evidence="10">
    <location>
        <begin position="362"/>
        <end position="380"/>
    </location>
</feature>
<feature type="compositionally biased region" description="Polar residues" evidence="9">
    <location>
        <begin position="1"/>
        <end position="13"/>
    </location>
</feature>
<feature type="transmembrane region" description="Helical" evidence="10">
    <location>
        <begin position="107"/>
        <end position="128"/>
    </location>
</feature>
<feature type="transmembrane region" description="Helical" evidence="10">
    <location>
        <begin position="175"/>
        <end position="196"/>
    </location>
</feature>
<dbReference type="Pfam" id="PF04143">
    <property type="entry name" value="Sulf_transp"/>
    <property type="match status" value="1"/>
</dbReference>
<comment type="similarity">
    <text evidence="8">Belongs to the TsuA/YedE (TC 9.B.102) family.</text>
</comment>